<name>A0A183F611_HELPZ</name>
<reference evidence="4" key="2">
    <citation type="submission" date="2019-09" db="UniProtKB">
        <authorList>
            <consortium name="WormBaseParasite"/>
        </authorList>
    </citation>
    <scope>IDENTIFICATION</scope>
</reference>
<dbReference type="EMBL" id="UZAH01001849">
    <property type="protein sequence ID" value="VDO20182.1"/>
    <property type="molecule type" value="Genomic_DNA"/>
</dbReference>
<feature type="compositionally biased region" description="Polar residues" evidence="1">
    <location>
        <begin position="242"/>
        <end position="260"/>
    </location>
</feature>
<feature type="compositionally biased region" description="Basic and acidic residues" evidence="1">
    <location>
        <begin position="262"/>
        <end position="271"/>
    </location>
</feature>
<evidence type="ECO:0000313" key="3">
    <source>
        <dbReference type="Proteomes" id="UP000050761"/>
    </source>
</evidence>
<reference evidence="2 3" key="1">
    <citation type="submission" date="2018-11" db="EMBL/GenBank/DDBJ databases">
        <authorList>
            <consortium name="Pathogen Informatics"/>
        </authorList>
    </citation>
    <scope>NUCLEOTIDE SEQUENCE [LARGE SCALE GENOMIC DNA]</scope>
</reference>
<accession>A0A183F611</accession>
<gene>
    <name evidence="2" type="ORF">HPBE_LOCUS1604</name>
</gene>
<dbReference type="Proteomes" id="UP000050761">
    <property type="component" value="Unassembled WGS sequence"/>
</dbReference>
<feature type="region of interest" description="Disordered" evidence="1">
    <location>
        <begin position="242"/>
        <end position="271"/>
    </location>
</feature>
<organism evidence="3 4">
    <name type="scientific">Heligmosomoides polygyrus</name>
    <name type="common">Parasitic roundworm</name>
    <dbReference type="NCBI Taxonomy" id="6339"/>
    <lineage>
        <taxon>Eukaryota</taxon>
        <taxon>Metazoa</taxon>
        <taxon>Ecdysozoa</taxon>
        <taxon>Nematoda</taxon>
        <taxon>Chromadorea</taxon>
        <taxon>Rhabditida</taxon>
        <taxon>Rhabditina</taxon>
        <taxon>Rhabditomorpha</taxon>
        <taxon>Strongyloidea</taxon>
        <taxon>Heligmosomidae</taxon>
        <taxon>Heligmosomoides</taxon>
    </lineage>
</organism>
<evidence type="ECO:0000256" key="1">
    <source>
        <dbReference type="SAM" id="MobiDB-lite"/>
    </source>
</evidence>
<keyword evidence="3" id="KW-1185">Reference proteome</keyword>
<dbReference type="OrthoDB" id="5871399at2759"/>
<protein>
    <submittedName>
        <fullName evidence="4">DUF1758 domain-containing protein</fullName>
    </submittedName>
</protein>
<accession>A0A3P7WRG6</accession>
<dbReference type="AlphaFoldDB" id="A0A183F611"/>
<evidence type="ECO:0000313" key="2">
    <source>
        <dbReference type="EMBL" id="VDO20182.1"/>
    </source>
</evidence>
<proteinExistence type="predicted"/>
<dbReference type="WBParaSite" id="HPBE_0000160301-mRNA-1">
    <property type="protein sequence ID" value="HPBE_0000160301-mRNA-1"/>
    <property type="gene ID" value="HPBE_0000160301"/>
</dbReference>
<evidence type="ECO:0000313" key="4">
    <source>
        <dbReference type="WBParaSite" id="HPBE_0000160301-mRNA-1"/>
    </source>
</evidence>
<sequence length="271" mass="29784">MVLDDVDPADNNYFELLYMCSSNSFLKQATRVQKFVAPGLALRLYSVVFAGTKTSMLRINFDVTSCVFAIFAGSGYVMVTPLVLVRIALALFAEGTTIVSSAGERSVETDLIALPSKIDAVEVKNDALATATDTDRQQGVTEITLVDSLDKEFRVELTTKEVITLAQHPPCLPQEDLDFIHDHGFTTPSCRDGSVVPDILIGIDYYWDVISPEAPICLPSGMVLSHTRFGTIVSGNSVFWKNQRSSSTPHQRSQQQSRTKTPSRDSGRSMH</sequence>